<name>A0AAN6MGH2_9PEZI</name>
<dbReference type="PANTHER" id="PTHR13505:SF7">
    <property type="entry name" value="TRANSMEMBRANE PROTEIN 208"/>
    <property type="match status" value="1"/>
</dbReference>
<dbReference type="EMBL" id="MU855703">
    <property type="protein sequence ID" value="KAK3900129.1"/>
    <property type="molecule type" value="Genomic_DNA"/>
</dbReference>
<feature type="transmembrane region" description="Helical" evidence="7">
    <location>
        <begin position="94"/>
        <end position="116"/>
    </location>
</feature>
<accession>A0AAN6MGH2</accession>
<proteinExistence type="inferred from homology"/>
<protein>
    <recommendedName>
        <fullName evidence="10">DUF788-domain-containing protein</fullName>
    </recommendedName>
</protein>
<evidence type="ECO:0000256" key="1">
    <source>
        <dbReference type="ARBA" id="ARBA00004477"/>
    </source>
</evidence>
<evidence type="ECO:0000313" key="9">
    <source>
        <dbReference type="Proteomes" id="UP001303889"/>
    </source>
</evidence>
<reference evidence="8" key="2">
    <citation type="submission" date="2023-05" db="EMBL/GenBank/DDBJ databases">
        <authorList>
            <consortium name="Lawrence Berkeley National Laboratory"/>
            <person name="Steindorff A."/>
            <person name="Hensen N."/>
            <person name="Bonometti L."/>
            <person name="Westerberg I."/>
            <person name="Brannstrom I.O."/>
            <person name="Guillou S."/>
            <person name="Cros-Aarteil S."/>
            <person name="Calhoun S."/>
            <person name="Haridas S."/>
            <person name="Kuo A."/>
            <person name="Mondo S."/>
            <person name="Pangilinan J."/>
            <person name="Riley R."/>
            <person name="Labutti K."/>
            <person name="Andreopoulos B."/>
            <person name="Lipzen A."/>
            <person name="Chen C."/>
            <person name="Yanf M."/>
            <person name="Daum C."/>
            <person name="Ng V."/>
            <person name="Clum A."/>
            <person name="Ohm R."/>
            <person name="Martin F."/>
            <person name="Silar P."/>
            <person name="Natvig D."/>
            <person name="Lalanne C."/>
            <person name="Gautier V."/>
            <person name="Ament-Velasquez S.L."/>
            <person name="Kruys A."/>
            <person name="Hutchinson M.I."/>
            <person name="Powell A.J."/>
            <person name="Barry K."/>
            <person name="Miller A.N."/>
            <person name="Grigoriev I.V."/>
            <person name="Debuchy R."/>
            <person name="Gladieux P."/>
            <person name="Thoren M.H."/>
            <person name="Johannesson H."/>
        </authorList>
    </citation>
    <scope>NUCLEOTIDE SEQUENCE</scope>
    <source>
        <strain evidence="8">CBS 103.79</strain>
    </source>
</reference>
<organism evidence="8 9">
    <name type="scientific">Staphylotrichum tortipilum</name>
    <dbReference type="NCBI Taxonomy" id="2831512"/>
    <lineage>
        <taxon>Eukaryota</taxon>
        <taxon>Fungi</taxon>
        <taxon>Dikarya</taxon>
        <taxon>Ascomycota</taxon>
        <taxon>Pezizomycotina</taxon>
        <taxon>Sordariomycetes</taxon>
        <taxon>Sordariomycetidae</taxon>
        <taxon>Sordariales</taxon>
        <taxon>Chaetomiaceae</taxon>
        <taxon>Staphylotrichum</taxon>
    </lineage>
</organism>
<dbReference type="PANTHER" id="PTHR13505">
    <property type="entry name" value="TRANSMEMBRANE PROTEIN 208"/>
    <property type="match status" value="1"/>
</dbReference>
<evidence type="ECO:0000256" key="3">
    <source>
        <dbReference type="ARBA" id="ARBA00022692"/>
    </source>
</evidence>
<evidence type="ECO:0000256" key="7">
    <source>
        <dbReference type="SAM" id="Phobius"/>
    </source>
</evidence>
<evidence type="ECO:0000256" key="5">
    <source>
        <dbReference type="ARBA" id="ARBA00022989"/>
    </source>
</evidence>
<reference evidence="8" key="1">
    <citation type="journal article" date="2023" name="Mol. Phylogenet. Evol.">
        <title>Genome-scale phylogeny and comparative genomics of the fungal order Sordariales.</title>
        <authorList>
            <person name="Hensen N."/>
            <person name="Bonometti L."/>
            <person name="Westerberg I."/>
            <person name="Brannstrom I.O."/>
            <person name="Guillou S."/>
            <person name="Cros-Aarteil S."/>
            <person name="Calhoun S."/>
            <person name="Haridas S."/>
            <person name="Kuo A."/>
            <person name="Mondo S."/>
            <person name="Pangilinan J."/>
            <person name="Riley R."/>
            <person name="LaButti K."/>
            <person name="Andreopoulos B."/>
            <person name="Lipzen A."/>
            <person name="Chen C."/>
            <person name="Yan M."/>
            <person name="Daum C."/>
            <person name="Ng V."/>
            <person name="Clum A."/>
            <person name="Steindorff A."/>
            <person name="Ohm R.A."/>
            <person name="Martin F."/>
            <person name="Silar P."/>
            <person name="Natvig D.O."/>
            <person name="Lalanne C."/>
            <person name="Gautier V."/>
            <person name="Ament-Velasquez S.L."/>
            <person name="Kruys A."/>
            <person name="Hutchinson M.I."/>
            <person name="Powell A.J."/>
            <person name="Barry K."/>
            <person name="Miller A.N."/>
            <person name="Grigoriev I.V."/>
            <person name="Debuchy R."/>
            <person name="Gladieux P."/>
            <person name="Hiltunen Thoren M."/>
            <person name="Johannesson H."/>
        </authorList>
    </citation>
    <scope>NUCLEOTIDE SEQUENCE</scope>
    <source>
        <strain evidence="8">CBS 103.79</strain>
    </source>
</reference>
<evidence type="ECO:0000313" key="8">
    <source>
        <dbReference type="EMBL" id="KAK3900129.1"/>
    </source>
</evidence>
<keyword evidence="9" id="KW-1185">Reference proteome</keyword>
<dbReference type="GO" id="GO:0005789">
    <property type="term" value="C:endoplasmic reticulum membrane"/>
    <property type="evidence" value="ECO:0007669"/>
    <property type="project" value="UniProtKB-SubCell"/>
</dbReference>
<sequence length="163" mass="17593">MAQKARKDLAKSNTSALSSLHLGSLLVNLLFLLHHFLLRPRSLTLYLVLSIPSFFSQFTLERTGRPRYDPASGALKSAGEDLGAAGLTEYMFDVVWVTWAVDVLVVLFGDWAWFFWGVVPAYGGYKAFGMMGAARQMAGLAGAAGGGGVEGAPPVNRKQRRAA</sequence>
<feature type="transmembrane region" description="Helical" evidence="7">
    <location>
        <begin position="20"/>
        <end position="37"/>
    </location>
</feature>
<gene>
    <name evidence="8" type="ORF">C8A05DRAFT_36244</name>
</gene>
<dbReference type="Pfam" id="PF05620">
    <property type="entry name" value="TMEM208_SND2"/>
    <property type="match status" value="1"/>
</dbReference>
<keyword evidence="5 7" id="KW-1133">Transmembrane helix</keyword>
<dbReference type="GO" id="GO:0005773">
    <property type="term" value="C:vacuole"/>
    <property type="evidence" value="ECO:0007669"/>
    <property type="project" value="GOC"/>
</dbReference>
<dbReference type="Proteomes" id="UP001303889">
    <property type="component" value="Unassembled WGS sequence"/>
</dbReference>
<evidence type="ECO:0000256" key="6">
    <source>
        <dbReference type="ARBA" id="ARBA00023136"/>
    </source>
</evidence>
<keyword evidence="4" id="KW-0256">Endoplasmic reticulum</keyword>
<comment type="caution">
    <text evidence="8">The sequence shown here is derived from an EMBL/GenBank/DDBJ whole genome shotgun (WGS) entry which is preliminary data.</text>
</comment>
<evidence type="ECO:0000256" key="4">
    <source>
        <dbReference type="ARBA" id="ARBA00022824"/>
    </source>
</evidence>
<evidence type="ECO:0008006" key="10">
    <source>
        <dbReference type="Google" id="ProtNLM"/>
    </source>
</evidence>
<keyword evidence="6 7" id="KW-0472">Membrane</keyword>
<comment type="similarity">
    <text evidence="2">Belongs to the TMEM208 family.</text>
</comment>
<keyword evidence="3 7" id="KW-0812">Transmembrane</keyword>
<dbReference type="GO" id="GO:0006624">
    <property type="term" value="P:vacuolar protein processing"/>
    <property type="evidence" value="ECO:0007669"/>
    <property type="project" value="TreeGrafter"/>
</dbReference>
<dbReference type="InterPro" id="IPR008506">
    <property type="entry name" value="SND2/TMEM208"/>
</dbReference>
<dbReference type="AlphaFoldDB" id="A0AAN6MGH2"/>
<evidence type="ECO:0000256" key="2">
    <source>
        <dbReference type="ARBA" id="ARBA00009950"/>
    </source>
</evidence>
<comment type="subcellular location">
    <subcellularLocation>
        <location evidence="1">Endoplasmic reticulum membrane</location>
        <topology evidence="1">Multi-pass membrane protein</topology>
    </subcellularLocation>
</comment>